<evidence type="ECO:0000313" key="4">
    <source>
        <dbReference type="Proteomes" id="UP000285301"/>
    </source>
</evidence>
<dbReference type="PANTHER" id="PTHR13602">
    <property type="entry name" value="UPF0488 PROTEIN C8ORF33"/>
    <property type="match status" value="1"/>
</dbReference>
<name>A0A443QAW1_9ACAR</name>
<dbReference type="PANTHER" id="PTHR13602:SF2">
    <property type="entry name" value="UPF0488 PROTEIN C8ORF33"/>
    <property type="match status" value="1"/>
</dbReference>
<evidence type="ECO:0000313" key="2">
    <source>
        <dbReference type="EMBL" id="RWS00156.1"/>
    </source>
</evidence>
<comment type="caution">
    <text evidence="2">The sequence shown here is derived from an EMBL/GenBank/DDBJ whole genome shotgun (WGS) entry which is preliminary data.</text>
</comment>
<organism evidence="2 4">
    <name type="scientific">Dinothrombium tinctorium</name>
    <dbReference type="NCBI Taxonomy" id="1965070"/>
    <lineage>
        <taxon>Eukaryota</taxon>
        <taxon>Metazoa</taxon>
        <taxon>Ecdysozoa</taxon>
        <taxon>Arthropoda</taxon>
        <taxon>Chelicerata</taxon>
        <taxon>Arachnida</taxon>
        <taxon>Acari</taxon>
        <taxon>Acariformes</taxon>
        <taxon>Trombidiformes</taxon>
        <taxon>Prostigmata</taxon>
        <taxon>Anystina</taxon>
        <taxon>Parasitengona</taxon>
        <taxon>Trombidioidea</taxon>
        <taxon>Trombidiidae</taxon>
        <taxon>Dinothrombium</taxon>
    </lineage>
</organism>
<proteinExistence type="inferred from homology"/>
<comment type="similarity">
    <text evidence="1">Belongs to the UPF0488 family.</text>
</comment>
<evidence type="ECO:0000313" key="3">
    <source>
        <dbReference type="EMBL" id="RWS00224.1"/>
    </source>
</evidence>
<reference evidence="2" key="2">
    <citation type="submission" date="2018-11" db="EMBL/GenBank/DDBJ databases">
        <title>Trombidioid mite genomics.</title>
        <authorList>
            <person name="Dong X."/>
        </authorList>
    </citation>
    <scope>NUCLEOTIDE SEQUENCE</scope>
    <source>
        <strain evidence="2">UoL-WK</strain>
    </source>
</reference>
<dbReference type="Pfam" id="PF15393">
    <property type="entry name" value="DUF4615"/>
    <property type="match status" value="1"/>
</dbReference>
<evidence type="ECO:0000256" key="1">
    <source>
        <dbReference type="ARBA" id="ARBA00005707"/>
    </source>
</evidence>
<dbReference type="OrthoDB" id="6505403at2759"/>
<keyword evidence="4" id="KW-1185">Reference proteome</keyword>
<dbReference type="InterPro" id="IPR029274">
    <property type="entry name" value="DUF4615"/>
</dbReference>
<reference evidence="2 4" key="1">
    <citation type="journal article" date="2018" name="Gigascience">
        <title>Genomes of trombidid mites reveal novel predicted allergens and laterally-transferred genes associated with secondary metabolism.</title>
        <authorList>
            <person name="Dong X."/>
            <person name="Chaisiri K."/>
            <person name="Xia D."/>
            <person name="Armstrong S.D."/>
            <person name="Fang Y."/>
            <person name="Donnelly M.J."/>
            <person name="Kadowaki T."/>
            <person name="McGarry J.W."/>
            <person name="Darby A.C."/>
            <person name="Makepeace B.L."/>
        </authorList>
    </citation>
    <scope>NUCLEOTIDE SEQUENCE [LARGE SCALE GENOMIC DNA]</scope>
    <source>
        <strain evidence="2">UoL-WK</strain>
    </source>
</reference>
<feature type="non-terminal residue" evidence="2">
    <location>
        <position position="1"/>
    </location>
</feature>
<dbReference type="AlphaFoldDB" id="A0A443QAW1"/>
<accession>A0A443QAW1</accession>
<dbReference type="Proteomes" id="UP000285301">
    <property type="component" value="Unassembled WGS sequence"/>
</dbReference>
<sequence length="158" mass="18218">SNAEVSAQSTAESDEQKWLRFEEELNWCLQTLRDFVCDSSEHGANNGAKAAKLAEANRVLRTLQNPKTAFIKKRQLMSNYFGDYRRKMKDECAKFEKLTCKLEVKNCLRSNSPLSSSFERPVFRKVKAVKNVSNNICNRNNDDSREFRFNFAADTVEC</sequence>
<dbReference type="EMBL" id="NCKU01012013">
    <property type="protein sequence ID" value="RWS00224.1"/>
    <property type="molecule type" value="Genomic_DNA"/>
</dbReference>
<dbReference type="EMBL" id="NCKU01012199">
    <property type="protein sequence ID" value="RWS00156.1"/>
    <property type="molecule type" value="Genomic_DNA"/>
</dbReference>
<gene>
    <name evidence="2" type="ORF">B4U79_06632</name>
    <name evidence="3" type="ORF">B4U79_11376</name>
</gene>
<protein>
    <submittedName>
        <fullName evidence="2">Uncharacterized protein</fullName>
    </submittedName>
</protein>